<dbReference type="Pfam" id="PF13519">
    <property type="entry name" value="VWA_2"/>
    <property type="match status" value="1"/>
</dbReference>
<gene>
    <name evidence="3" type="ORF">DBRI00130_LOCUS8492</name>
</gene>
<dbReference type="EMBL" id="HBNS01010518">
    <property type="protein sequence ID" value="CAE4594979.1"/>
    <property type="molecule type" value="Transcribed_RNA"/>
</dbReference>
<evidence type="ECO:0000259" key="2">
    <source>
        <dbReference type="PROSITE" id="PS51698"/>
    </source>
</evidence>
<protein>
    <recommendedName>
        <fullName evidence="4">U-box domain-containing protein</fullName>
    </recommendedName>
</protein>
<dbReference type="PANTHER" id="PTHR46573:SF1">
    <property type="entry name" value="WD REPEAT, SAM AND U-BOX DOMAIN-CONTAINING PROTEIN 1"/>
    <property type="match status" value="1"/>
</dbReference>
<feature type="domain" description="VWFA" evidence="1">
    <location>
        <begin position="137"/>
        <end position="327"/>
    </location>
</feature>
<sequence length="796" mass="88630">MEDLFYCPITLEMMKIPVLAPDGYTYEKSAIENWLNEHGTSPQTRQMMRTEDLVPNRVLQDLIEYRDKMKQQHEIDAISGASSSKEETVKSSKDFEELYKTFVSSTKATIRTNTHKPSQSIVHVKTPDISCTSAPSHICCVIDVSGSMQIEAACKDENGLENNTGLSIIDIVKFATLVIAKSLRAEDKLSIVTYSNDATMVLPPTNMDEQGKKMAEKAISQIRPWNMTNLWAGAKMGIELAHQVGSNYINSVFLLTDGIPNVDPPLGYERSLKSLLKKSPLFGNVSTFGFGYQLDSQLLSTLSRIGGGYTSFIPDAGFVGTCFINAIANARCAFGINPFLRIKKRNDDGSSGSANFGEIMEYNVGEETPQQVEEGKSLCIKMTPLRYGASMDIVLNKYEGEDVELIFQAVGGREIVLPVTHESDATDTNTDLYHSARSGFFKKIHGLCMNNTQSYNDRMANMFKLSDEIKTARVQSKYIDSLCKDMEGQATEAVSKKEWYDRWGRHYLLSLGGAHQHQFCNNFKDPGVQVYGQGELFVSLQEELNEIFEKIPPPKPPTRPEVLVGASYRGGNGRRSVGSPAPVMASMSRTFNNRGTVCVHGQARVTIKGPNTEEDQYEQVPIKNVRRGDCIQIEDGTFAKVECIVETITEEPLDLVKIGNLYVTPYHPVKLCHKRGWEFPVDCTDGELITESDTYTVYNLVLEEGYRDKAVLMDNIACITLGHGIRDDAVLKHEYFGTDSVITDLQKIFETGWKLGHVILREDDVIRMNGSGDICRIVLSNSHTEAVNSSHVLCKA</sequence>
<dbReference type="InterPro" id="IPR052085">
    <property type="entry name" value="WD-SAM-U-box"/>
</dbReference>
<proteinExistence type="predicted"/>
<dbReference type="InterPro" id="IPR013083">
    <property type="entry name" value="Znf_RING/FYVE/PHD"/>
</dbReference>
<dbReference type="InterPro" id="IPR003613">
    <property type="entry name" value="Ubox_domain"/>
</dbReference>
<dbReference type="GO" id="GO:0004842">
    <property type="term" value="F:ubiquitin-protein transferase activity"/>
    <property type="evidence" value="ECO:0007669"/>
    <property type="project" value="InterPro"/>
</dbReference>
<dbReference type="Pfam" id="PF14623">
    <property type="entry name" value="Vint"/>
    <property type="match status" value="1"/>
</dbReference>
<name>A0A7S4QVB1_9STRA</name>
<accession>A0A7S4QVB1</accession>
<dbReference type="Pfam" id="PF04564">
    <property type="entry name" value="U-box"/>
    <property type="match status" value="1"/>
</dbReference>
<dbReference type="PANTHER" id="PTHR46573">
    <property type="entry name" value="WD REPEAT, SAM AND U-BOX DOMAIN-CONTAINING PROTEIN 1"/>
    <property type="match status" value="1"/>
</dbReference>
<dbReference type="GO" id="GO:0016567">
    <property type="term" value="P:protein ubiquitination"/>
    <property type="evidence" value="ECO:0007669"/>
    <property type="project" value="InterPro"/>
</dbReference>
<dbReference type="InterPro" id="IPR039510">
    <property type="entry name" value="Vint_dom"/>
</dbReference>
<reference evidence="3" key="1">
    <citation type="submission" date="2021-01" db="EMBL/GenBank/DDBJ databases">
        <authorList>
            <person name="Corre E."/>
            <person name="Pelletier E."/>
            <person name="Niang G."/>
            <person name="Scheremetjew M."/>
            <person name="Finn R."/>
            <person name="Kale V."/>
            <person name="Holt S."/>
            <person name="Cochrane G."/>
            <person name="Meng A."/>
            <person name="Brown T."/>
            <person name="Cohen L."/>
        </authorList>
    </citation>
    <scope>NUCLEOTIDE SEQUENCE</scope>
    <source>
        <strain evidence="3">GSO104</strain>
    </source>
</reference>
<feature type="domain" description="U-box" evidence="2">
    <location>
        <begin position="1"/>
        <end position="72"/>
    </location>
</feature>
<evidence type="ECO:0000313" key="3">
    <source>
        <dbReference type="EMBL" id="CAE4594979.1"/>
    </source>
</evidence>
<dbReference type="InterPro" id="IPR036465">
    <property type="entry name" value="vWFA_dom_sf"/>
</dbReference>
<dbReference type="SUPFAM" id="SSF57850">
    <property type="entry name" value="RING/U-box"/>
    <property type="match status" value="1"/>
</dbReference>
<dbReference type="InterPro" id="IPR032838">
    <property type="entry name" value="Vwaint_dom"/>
</dbReference>
<dbReference type="SMART" id="SM00504">
    <property type="entry name" value="Ubox"/>
    <property type="match status" value="1"/>
</dbReference>
<dbReference type="InterPro" id="IPR002035">
    <property type="entry name" value="VWF_A"/>
</dbReference>
<dbReference type="Pfam" id="PF14624">
    <property type="entry name" value="Vwaint"/>
    <property type="match status" value="1"/>
</dbReference>
<evidence type="ECO:0000259" key="1">
    <source>
        <dbReference type="PROSITE" id="PS50234"/>
    </source>
</evidence>
<dbReference type="PROSITE" id="PS51698">
    <property type="entry name" value="U_BOX"/>
    <property type="match status" value="1"/>
</dbReference>
<dbReference type="Gene3D" id="3.40.50.410">
    <property type="entry name" value="von Willebrand factor, type A domain"/>
    <property type="match status" value="1"/>
</dbReference>
<dbReference type="SUPFAM" id="SSF53300">
    <property type="entry name" value="vWA-like"/>
    <property type="match status" value="1"/>
</dbReference>
<evidence type="ECO:0008006" key="4">
    <source>
        <dbReference type="Google" id="ProtNLM"/>
    </source>
</evidence>
<organism evidence="3">
    <name type="scientific">Ditylum brightwellii</name>
    <dbReference type="NCBI Taxonomy" id="49249"/>
    <lineage>
        <taxon>Eukaryota</taxon>
        <taxon>Sar</taxon>
        <taxon>Stramenopiles</taxon>
        <taxon>Ochrophyta</taxon>
        <taxon>Bacillariophyta</taxon>
        <taxon>Mediophyceae</taxon>
        <taxon>Lithodesmiophycidae</taxon>
        <taxon>Lithodesmiales</taxon>
        <taxon>Lithodesmiaceae</taxon>
        <taxon>Ditylum</taxon>
    </lineage>
</organism>
<dbReference type="AlphaFoldDB" id="A0A7S4QVB1"/>
<dbReference type="CDD" id="cd16655">
    <property type="entry name" value="RING-Ubox_WDSUB1-like"/>
    <property type="match status" value="1"/>
</dbReference>
<dbReference type="SMART" id="SM00327">
    <property type="entry name" value="VWA"/>
    <property type="match status" value="1"/>
</dbReference>
<dbReference type="Gene3D" id="3.30.40.10">
    <property type="entry name" value="Zinc/RING finger domain, C3HC4 (zinc finger)"/>
    <property type="match status" value="1"/>
</dbReference>
<dbReference type="PROSITE" id="PS50234">
    <property type="entry name" value="VWFA"/>
    <property type="match status" value="1"/>
</dbReference>